<evidence type="ECO:0000313" key="2">
    <source>
        <dbReference type="EMBL" id="CAG6685764.1"/>
    </source>
</evidence>
<keyword evidence="1" id="KW-1133">Transmembrane helix</keyword>
<accession>A0A8D8TD23</accession>
<dbReference type="EMBL" id="HBUF01273252">
    <property type="protein sequence ID" value="CAG6685764.1"/>
    <property type="molecule type" value="Transcribed_RNA"/>
</dbReference>
<feature type="transmembrane region" description="Helical" evidence="1">
    <location>
        <begin position="69"/>
        <end position="89"/>
    </location>
</feature>
<sequence length="128" mass="14317">MNLLNLFFLSSDQGPPPTPLTPRLLHLPLLTCHRDFMCSQNRRRLSSDHLCPSLPLTPYLSGSLFRISFSTWLLIWLASCAMITSFWLGSGAMITSLWLASCVMIASLWLVSCAMFIVNRLLISNKAG</sequence>
<feature type="transmembrane region" description="Helical" evidence="1">
    <location>
        <begin position="95"/>
        <end position="118"/>
    </location>
</feature>
<protein>
    <submittedName>
        <fullName evidence="2">Uncharacterized protein</fullName>
    </submittedName>
</protein>
<dbReference type="AlphaFoldDB" id="A0A8D8TD23"/>
<keyword evidence="1" id="KW-0472">Membrane</keyword>
<name>A0A8D8TD23_9HEMI</name>
<reference evidence="2" key="1">
    <citation type="submission" date="2021-05" db="EMBL/GenBank/DDBJ databases">
        <authorList>
            <person name="Alioto T."/>
            <person name="Alioto T."/>
            <person name="Gomez Garrido J."/>
        </authorList>
    </citation>
    <scope>NUCLEOTIDE SEQUENCE</scope>
</reference>
<organism evidence="2">
    <name type="scientific">Cacopsylla melanoneura</name>
    <dbReference type="NCBI Taxonomy" id="428564"/>
    <lineage>
        <taxon>Eukaryota</taxon>
        <taxon>Metazoa</taxon>
        <taxon>Ecdysozoa</taxon>
        <taxon>Arthropoda</taxon>
        <taxon>Hexapoda</taxon>
        <taxon>Insecta</taxon>
        <taxon>Pterygota</taxon>
        <taxon>Neoptera</taxon>
        <taxon>Paraneoptera</taxon>
        <taxon>Hemiptera</taxon>
        <taxon>Sternorrhyncha</taxon>
        <taxon>Psylloidea</taxon>
        <taxon>Psyllidae</taxon>
        <taxon>Psyllinae</taxon>
        <taxon>Cacopsylla</taxon>
    </lineage>
</organism>
<evidence type="ECO:0000256" key="1">
    <source>
        <dbReference type="SAM" id="Phobius"/>
    </source>
</evidence>
<proteinExistence type="predicted"/>
<keyword evidence="1" id="KW-0812">Transmembrane</keyword>